<dbReference type="EMBL" id="CP041253">
    <property type="protein sequence ID" value="QDH80768.1"/>
    <property type="molecule type" value="Genomic_DNA"/>
</dbReference>
<evidence type="ECO:0000313" key="4">
    <source>
        <dbReference type="Proteomes" id="UP000316614"/>
    </source>
</evidence>
<dbReference type="InterPro" id="IPR028994">
    <property type="entry name" value="Integrin_alpha_N"/>
</dbReference>
<keyword evidence="4" id="KW-1185">Reference proteome</keyword>
<dbReference type="SUPFAM" id="SSF69318">
    <property type="entry name" value="Integrin alpha N-terminal domain"/>
    <property type="match status" value="2"/>
</dbReference>
<dbReference type="AlphaFoldDB" id="A0A514CLU8"/>
<dbReference type="InterPro" id="IPR011519">
    <property type="entry name" value="UnbV_ASPIC"/>
</dbReference>
<evidence type="ECO:0000259" key="2">
    <source>
        <dbReference type="Pfam" id="PF07593"/>
    </source>
</evidence>
<dbReference type="PANTHER" id="PTHR16026:SF0">
    <property type="entry name" value="CARTILAGE ACIDIC PROTEIN 1"/>
    <property type="match status" value="1"/>
</dbReference>
<keyword evidence="1" id="KW-0732">Signal</keyword>
<dbReference type="PROSITE" id="PS51257">
    <property type="entry name" value="PROKAR_LIPOPROTEIN"/>
    <property type="match status" value="1"/>
</dbReference>
<dbReference type="Pfam" id="PF07593">
    <property type="entry name" value="UnbV_ASPIC"/>
    <property type="match status" value="1"/>
</dbReference>
<dbReference type="KEGG" id="echi:FKX85_17670"/>
<dbReference type="InterPro" id="IPR013517">
    <property type="entry name" value="FG-GAP"/>
</dbReference>
<evidence type="ECO:0000256" key="1">
    <source>
        <dbReference type="ARBA" id="ARBA00022729"/>
    </source>
</evidence>
<dbReference type="PANTHER" id="PTHR16026">
    <property type="entry name" value="CARTILAGE ACIDIC PROTEIN 1"/>
    <property type="match status" value="1"/>
</dbReference>
<organism evidence="3 4">
    <name type="scientific">Echinicola soli</name>
    <dbReference type="NCBI Taxonomy" id="2591634"/>
    <lineage>
        <taxon>Bacteria</taxon>
        <taxon>Pseudomonadati</taxon>
        <taxon>Bacteroidota</taxon>
        <taxon>Cytophagia</taxon>
        <taxon>Cytophagales</taxon>
        <taxon>Cyclobacteriaceae</taxon>
        <taxon>Echinicola</taxon>
    </lineage>
</organism>
<proteinExistence type="predicted"/>
<reference evidence="3 4" key="1">
    <citation type="submission" date="2019-06" db="EMBL/GenBank/DDBJ databases">
        <title>Echinicola alkalisoli sp. nov. isolated from saline soil.</title>
        <authorList>
            <person name="Sun J.-Q."/>
            <person name="Xu L."/>
        </authorList>
    </citation>
    <scope>NUCLEOTIDE SEQUENCE [LARGE SCALE GENOMIC DNA]</scope>
    <source>
        <strain evidence="3 4">LN3S3</strain>
    </source>
</reference>
<name>A0A514CLU8_9BACT</name>
<dbReference type="OrthoDB" id="9816120at2"/>
<evidence type="ECO:0000313" key="3">
    <source>
        <dbReference type="EMBL" id="QDH80768.1"/>
    </source>
</evidence>
<gene>
    <name evidence="3" type="ORF">FKX85_17670</name>
</gene>
<dbReference type="Proteomes" id="UP000316614">
    <property type="component" value="Chromosome"/>
</dbReference>
<protein>
    <submittedName>
        <fullName evidence="3">RNA-binding protein</fullName>
    </submittedName>
</protein>
<dbReference type="InterPro" id="IPR027039">
    <property type="entry name" value="Crtac1"/>
</dbReference>
<feature type="domain" description="ASPIC/UnbV" evidence="2">
    <location>
        <begin position="536"/>
        <end position="601"/>
    </location>
</feature>
<dbReference type="RefSeq" id="WP_141615989.1">
    <property type="nucleotide sequence ID" value="NZ_CP041253.1"/>
</dbReference>
<dbReference type="Gene3D" id="2.130.10.130">
    <property type="entry name" value="Integrin alpha, N-terminal"/>
    <property type="match status" value="3"/>
</dbReference>
<sequence length="1108" mass="123102">MTKFTTYTFLLIVMTTGMMSCSYDDEKTEGSAADPLFLLLDHEQSGVVFRNTITETPEANVFRYQYFYNGGGVALGDVNNDGLEDIYFSGNMVDNKLYLNKGGMQFRDITLAANVAGRPHAWATGVCMVDINGDGWLDIYVCYSGELATDSRRNQLFINQGADEKGIPYFKEEAAAYGLDDPAFTTSAAFFDLEGDGDLDAVLLNHNADLFRNLDAMSFEYILAQKDKHSSSKLLENRDGKFEDITEEAGWDESPLSYGLGLSIADFNDDHRPDVFIGNDYSAPDYLYIQQKDLVFRDELQERMGHTSLYSMGSDAADVNNDGLVDLISLDMLPQQNKRQKLLSSQDNYEHFNLFHEVGLYHQYMRNMLQLNNGDGTFSEIGQVAGISNTDWSWAPLWVDFDQDGWKDLFVTNGFLRDFTNLDFIKYRSSIFNVGAMAKEDILKVIKQMPSSEVKNYIFRNGGNLQFIDQGESWGIDHFSNSNGAAYGDLDNDGDLDLVVNNVNLEAFIYENKRNERPNHQWLQVSLTGNGTNTLGIGAKVSIYQGHKQQLLEQMPFRGYQSSVSSVLTFGLTVGKVDSVEVVWRDGSRQTLTAVSPNQRLSLTQKDAKKDVVDPKKVPAPLWEKMDAPSLVAHKDVLFNDFKRQPLLINPQSTLGPVMAKADVNNDGKQDVFFGGGKGQAASVLLSVGSQEYQATEQSAFEQEKGAVDAAALFLDVDGDGDQDLYLASGGYHDLSPGAALLTDRLYENDGMGHFTLAPGALPQIKESTGAVVEWDYNQDGSPDIFIGGAVVPGRFPESYTSKLLQNDGTGKFALAPEGLTKAFAPLHLVTDAKVADLDNDGTGELVVVGRWMGIEVFDFMDGEIKRVTSDYFDQSYVGLWNTLLVEDLDGDGRTELVAGNLGLNSQIKASKEEPAELLFKDFDGNGAMDPILSFYIQGETYPYVTRDELFEQISKKRTEFDNYASYAEAKIEDVFTEEELEGAQNYQATILETMLFSQVESGKFKLLPLPVQAQFSPVYSIVSLPYSEGKRLWLGGNIHHTRIKLGDTDANHGVLLAADSQGKYRYIDQVTSGFNIQGDVRSALQVGEELWVGVYNRPLLRFQKNIP</sequence>
<dbReference type="Pfam" id="PF13517">
    <property type="entry name" value="FG-GAP_3"/>
    <property type="match status" value="5"/>
</dbReference>
<accession>A0A514CLU8</accession>